<keyword evidence="3" id="KW-1185">Reference proteome</keyword>
<sequence>MSAWRHGRWMRAGIAAVVLLLAGSLIWWFFPQRIDRTLQGYEFTAGQPERPGRSLTLKLEGTLQRTLAGFWKGAGKFEGKLVIVGESYSGVPEDATPFFYLHDGVGSMAFSWLKRESIGNSVPGLHVEGMVYASTDLKELVIIRTSRSAGANNGSVVAVAAPANDREEGMALANRILIEKLGAPLMP</sequence>
<evidence type="ECO:0000313" key="3">
    <source>
        <dbReference type="Proteomes" id="UP000234789"/>
    </source>
</evidence>
<protein>
    <submittedName>
        <fullName evidence="2">Uncharacterized protein</fullName>
    </submittedName>
</protein>
<reference evidence="2 3" key="1">
    <citation type="submission" date="2017-05" db="EMBL/GenBank/DDBJ databases">
        <title>Functional genome analysis of Paenibacillus pasadenensis strain R16: insights on endophytic life style and antifungal activity.</title>
        <authorList>
            <person name="Passera A."/>
            <person name="Marcolungo L."/>
            <person name="Casati P."/>
            <person name="Brasca M."/>
            <person name="Quaglino F."/>
            <person name="Delledonne M."/>
        </authorList>
    </citation>
    <scope>NUCLEOTIDE SEQUENCE [LARGE SCALE GENOMIC DNA]</scope>
    <source>
        <strain evidence="2 3">R16</strain>
    </source>
</reference>
<evidence type="ECO:0000313" key="2">
    <source>
        <dbReference type="EMBL" id="PLT46989.1"/>
    </source>
</evidence>
<organism evidence="2 3">
    <name type="scientific">Paenibacillus pasadenensis</name>
    <dbReference type="NCBI Taxonomy" id="217090"/>
    <lineage>
        <taxon>Bacteria</taxon>
        <taxon>Bacillati</taxon>
        <taxon>Bacillota</taxon>
        <taxon>Bacilli</taxon>
        <taxon>Bacillales</taxon>
        <taxon>Paenibacillaceae</taxon>
        <taxon>Paenibacillus</taxon>
    </lineage>
</organism>
<keyword evidence="1" id="KW-0812">Transmembrane</keyword>
<keyword evidence="1" id="KW-0472">Membrane</keyword>
<accession>A0A2N5N9I4</accession>
<dbReference type="Proteomes" id="UP000234789">
    <property type="component" value="Unassembled WGS sequence"/>
</dbReference>
<proteinExistence type="predicted"/>
<feature type="transmembrane region" description="Helical" evidence="1">
    <location>
        <begin position="12"/>
        <end position="30"/>
    </location>
</feature>
<keyword evidence="1" id="KW-1133">Transmembrane helix</keyword>
<dbReference type="AlphaFoldDB" id="A0A2N5N9I4"/>
<gene>
    <name evidence="2" type="ORF">B8V81_1213</name>
</gene>
<comment type="caution">
    <text evidence="2">The sequence shown here is derived from an EMBL/GenBank/DDBJ whole genome shotgun (WGS) entry which is preliminary data.</text>
</comment>
<dbReference type="EMBL" id="NFEZ01000003">
    <property type="protein sequence ID" value="PLT46989.1"/>
    <property type="molecule type" value="Genomic_DNA"/>
</dbReference>
<name>A0A2N5N9I4_9BACL</name>
<evidence type="ECO:0000256" key="1">
    <source>
        <dbReference type="SAM" id="Phobius"/>
    </source>
</evidence>
<dbReference type="RefSeq" id="WP_101807956.1">
    <property type="nucleotide sequence ID" value="NZ_NFEZ01000003.1"/>
</dbReference>